<gene>
    <name evidence="3" type="ORF">ACHHYP_17491</name>
</gene>
<keyword evidence="1" id="KW-0175">Coiled coil</keyword>
<feature type="compositionally biased region" description="Polar residues" evidence="2">
    <location>
        <begin position="149"/>
        <end position="158"/>
    </location>
</feature>
<proteinExistence type="predicted"/>
<dbReference type="Proteomes" id="UP000243579">
    <property type="component" value="Unassembled WGS sequence"/>
</dbReference>
<feature type="region of interest" description="Disordered" evidence="2">
    <location>
        <begin position="1"/>
        <end position="38"/>
    </location>
</feature>
<feature type="region of interest" description="Disordered" evidence="2">
    <location>
        <begin position="130"/>
        <end position="232"/>
    </location>
</feature>
<dbReference type="AlphaFoldDB" id="A0A1V9Y473"/>
<feature type="compositionally biased region" description="Pro residues" evidence="2">
    <location>
        <begin position="161"/>
        <end position="175"/>
    </location>
</feature>
<evidence type="ECO:0000256" key="2">
    <source>
        <dbReference type="SAM" id="MobiDB-lite"/>
    </source>
</evidence>
<dbReference type="OrthoDB" id="74575at2759"/>
<name>A0A1V9Y473_ACHHY</name>
<evidence type="ECO:0008006" key="5">
    <source>
        <dbReference type="Google" id="ProtNLM"/>
    </source>
</evidence>
<feature type="compositionally biased region" description="Basic and acidic residues" evidence="2">
    <location>
        <begin position="204"/>
        <end position="218"/>
    </location>
</feature>
<dbReference type="EMBL" id="JNBR01002956">
    <property type="protein sequence ID" value="OQR80525.1"/>
    <property type="molecule type" value="Genomic_DNA"/>
</dbReference>
<feature type="coiled-coil region" evidence="1">
    <location>
        <begin position="273"/>
        <end position="307"/>
    </location>
</feature>
<evidence type="ECO:0000313" key="4">
    <source>
        <dbReference type="Proteomes" id="UP000243579"/>
    </source>
</evidence>
<comment type="caution">
    <text evidence="3">The sequence shown here is derived from an EMBL/GenBank/DDBJ whole genome shotgun (WGS) entry which is preliminary data.</text>
</comment>
<dbReference type="CDD" id="cd14686">
    <property type="entry name" value="bZIP"/>
    <property type="match status" value="1"/>
</dbReference>
<sequence length="568" mass="63719">MDPNSSTNPYDYMVQRPGRGHPMGHAPGTAPPQHPMAQNPLAAPSHMSMGYGYPDTHLMDMSMSLNPIPYNPPSGYGGMSSMMGSGHPAMSAPALDPSFHHGYMPPARPDTNAYFMMNDQLQYANAPMYPPQQRHEAPRPAAVPRSMPTPGSSALQQQPYHAPPPMAFNPPPRPLPAATLETSSAPTSSQKATSEASYDSSEETMAKSEKRRSQVRDASRRRRAKHKEEETSLVNRIRELKQQVAIMEGTSATGDGSAHPMSAMSDHDMEQAFNEQKKIVDKLKDEHKELKAKLKQHEEFARQLQKGIQHLSGVGGPPMNSITDGFSTMLGSSAPPAQSYDWSWIFTEDIEWVHEVVRTGFQDLYQWKPPATPREPVNASAMGWTSDFWEEGERTMCFSTHKMIRDGILRDFVDKTWGILSNRDKSRRVYPDWKELEVLKWVSEDIVVVRIYESAGSRNVTFCAVVFRVFVDEQHYLVGMKSYAMAPHVRKITPAMRAQEACAWKFSTKPNEVGVDVEFVGYQDLDQPVKSKAGMEAMFVMLRWESEAVTPVFRIEGNTAPRSDRLIQ</sequence>
<keyword evidence="4" id="KW-1185">Reference proteome</keyword>
<protein>
    <recommendedName>
        <fullName evidence="5">BZIP domain-containing protein</fullName>
    </recommendedName>
</protein>
<organism evidence="3 4">
    <name type="scientific">Achlya hypogyna</name>
    <name type="common">Oomycete</name>
    <name type="synonym">Protoachlya hypogyna</name>
    <dbReference type="NCBI Taxonomy" id="1202772"/>
    <lineage>
        <taxon>Eukaryota</taxon>
        <taxon>Sar</taxon>
        <taxon>Stramenopiles</taxon>
        <taxon>Oomycota</taxon>
        <taxon>Saprolegniomycetes</taxon>
        <taxon>Saprolegniales</taxon>
        <taxon>Achlyaceae</taxon>
        <taxon>Achlya</taxon>
    </lineage>
</organism>
<dbReference type="STRING" id="1202772.A0A1V9Y473"/>
<reference evidence="3 4" key="1">
    <citation type="journal article" date="2014" name="Genome Biol. Evol.">
        <title>The secreted proteins of Achlya hypogyna and Thraustotheca clavata identify the ancestral oomycete secretome and reveal gene acquisitions by horizontal gene transfer.</title>
        <authorList>
            <person name="Misner I."/>
            <person name="Blouin N."/>
            <person name="Leonard G."/>
            <person name="Richards T.A."/>
            <person name="Lane C.E."/>
        </authorList>
    </citation>
    <scope>NUCLEOTIDE SEQUENCE [LARGE SCALE GENOMIC DNA]</scope>
    <source>
        <strain evidence="3 4">ATCC 48635</strain>
    </source>
</reference>
<feature type="compositionally biased region" description="Polar residues" evidence="2">
    <location>
        <begin position="180"/>
        <end position="199"/>
    </location>
</feature>
<evidence type="ECO:0000256" key="1">
    <source>
        <dbReference type="SAM" id="Coils"/>
    </source>
</evidence>
<accession>A0A1V9Y473</accession>
<evidence type="ECO:0000313" key="3">
    <source>
        <dbReference type="EMBL" id="OQR80525.1"/>
    </source>
</evidence>